<dbReference type="AlphaFoldDB" id="S9SS03"/>
<gene>
    <name evidence="2" type="ORF">PAALTS15_09730</name>
</gene>
<dbReference type="InterPro" id="IPR025983">
    <property type="entry name" value="Cys_rich_CPCC"/>
</dbReference>
<feature type="domain" description="Cysteine-rich CPCC" evidence="1">
    <location>
        <begin position="15"/>
        <end position="89"/>
    </location>
</feature>
<evidence type="ECO:0000313" key="2">
    <source>
        <dbReference type="EMBL" id="EPY07469.1"/>
    </source>
</evidence>
<dbReference type="EMBL" id="ATMT01000042">
    <property type="protein sequence ID" value="EPY07469.1"/>
    <property type="molecule type" value="Genomic_DNA"/>
</dbReference>
<accession>S9SS03</accession>
<proteinExistence type="predicted"/>
<organism evidence="2 3">
    <name type="scientific">Paenibacillus alvei TS-15</name>
    <dbReference type="NCBI Taxonomy" id="1117108"/>
    <lineage>
        <taxon>Bacteria</taxon>
        <taxon>Bacillati</taxon>
        <taxon>Bacillota</taxon>
        <taxon>Bacilli</taxon>
        <taxon>Bacillales</taxon>
        <taxon>Paenibacillaceae</taxon>
        <taxon>Paenibacillus</taxon>
    </lineage>
</organism>
<evidence type="ECO:0000313" key="3">
    <source>
        <dbReference type="Proteomes" id="UP000015344"/>
    </source>
</evidence>
<reference evidence="2 3" key="1">
    <citation type="submission" date="2013-05" db="EMBL/GenBank/DDBJ databases">
        <authorList>
            <person name="Strain E.A."/>
            <person name="Brown E."/>
            <person name="Allard M.W."/>
            <person name="Luo Y.L."/>
        </authorList>
    </citation>
    <scope>NUCLEOTIDE SEQUENCE [LARGE SCALE GENOMIC DNA]</scope>
    <source>
        <strain evidence="2 3">TS-15</strain>
    </source>
</reference>
<evidence type="ECO:0000259" key="1">
    <source>
        <dbReference type="Pfam" id="PF14206"/>
    </source>
</evidence>
<dbReference type="eggNOG" id="ENOG5032ZW6">
    <property type="taxonomic scope" value="Bacteria"/>
</dbReference>
<protein>
    <recommendedName>
        <fullName evidence="1">Cysteine-rich CPCC domain-containing protein</fullName>
    </recommendedName>
</protein>
<name>S9SS03_PAEAL</name>
<dbReference type="Pfam" id="PF14206">
    <property type="entry name" value="Cys_rich_CPCC"/>
    <property type="match status" value="1"/>
</dbReference>
<dbReference type="Proteomes" id="UP000015344">
    <property type="component" value="Unassembled WGS sequence"/>
</dbReference>
<sequence>MLLSERGCGNMKRLQCPCCCNFTIESEDEVVVDICDVCFWQFDVVAHAKPDINIGANHISLNQARENYKQFGVCKLQYKNMVREPLEEELPRNNIE</sequence>
<comment type="caution">
    <text evidence="2">The sequence shown here is derived from an EMBL/GenBank/DDBJ whole genome shotgun (WGS) entry which is preliminary data.</text>
</comment>